<keyword evidence="6" id="KW-1185">Reference proteome</keyword>
<dbReference type="GO" id="GO:0005634">
    <property type="term" value="C:nucleus"/>
    <property type="evidence" value="ECO:0007669"/>
    <property type="project" value="TreeGrafter"/>
</dbReference>
<dbReference type="FunFam" id="3.80.10.10:FF:000131">
    <property type="entry name" value="acidic leucine-rich nuclear phosphoprotein 32-related protein-like"/>
    <property type="match status" value="1"/>
</dbReference>
<proteinExistence type="inferred from homology"/>
<dbReference type="Gene3D" id="3.80.10.10">
    <property type="entry name" value="Ribonuclease Inhibitor"/>
    <property type="match status" value="1"/>
</dbReference>
<dbReference type="PANTHER" id="PTHR11375">
    <property type="entry name" value="ACIDIC LEUCINE-RICH NUCLEAR PHOSPHOPROTEIN 32"/>
    <property type="match status" value="1"/>
</dbReference>
<dbReference type="GO" id="GO:0042393">
    <property type="term" value="F:histone binding"/>
    <property type="evidence" value="ECO:0007669"/>
    <property type="project" value="TreeGrafter"/>
</dbReference>
<comment type="similarity">
    <text evidence="3">Belongs to the ANP32 family.</text>
</comment>
<evidence type="ECO:0008006" key="7">
    <source>
        <dbReference type="Google" id="ProtNLM"/>
    </source>
</evidence>
<organism evidence="5 6">
    <name type="scientific">Blepharisma stoltei</name>
    <dbReference type="NCBI Taxonomy" id="1481888"/>
    <lineage>
        <taxon>Eukaryota</taxon>
        <taxon>Sar</taxon>
        <taxon>Alveolata</taxon>
        <taxon>Ciliophora</taxon>
        <taxon>Postciliodesmatophora</taxon>
        <taxon>Heterotrichea</taxon>
        <taxon>Heterotrichida</taxon>
        <taxon>Blepharismidae</taxon>
        <taxon>Blepharisma</taxon>
    </lineage>
</organism>
<dbReference type="InterPro" id="IPR001611">
    <property type="entry name" value="Leu-rich_rpt"/>
</dbReference>
<gene>
    <name evidence="5" type="ORF">BSTOLATCC_MIC37721</name>
</gene>
<keyword evidence="2" id="KW-0677">Repeat</keyword>
<protein>
    <recommendedName>
        <fullName evidence="7">Acidic leucine-rich nuclear phosphoprotein 32 family member A</fullName>
    </recommendedName>
</protein>
<feature type="compositionally biased region" description="Acidic residues" evidence="4">
    <location>
        <begin position="159"/>
        <end position="188"/>
    </location>
</feature>
<dbReference type="PROSITE" id="PS51450">
    <property type="entry name" value="LRR"/>
    <property type="match status" value="2"/>
</dbReference>
<dbReference type="SUPFAM" id="SSF52058">
    <property type="entry name" value="L domain-like"/>
    <property type="match status" value="1"/>
</dbReference>
<accession>A0AAU9JLC1</accession>
<evidence type="ECO:0000256" key="4">
    <source>
        <dbReference type="SAM" id="MobiDB-lite"/>
    </source>
</evidence>
<sequence>MEEVIHGQIKGKGIDDIDELILDSWHGSEISTEEKKMLEGYPNICFLSLAGCGLDSLANFPYLPGLLQLELSNNNIRNGLENISCLKELTHLSLEGNQFTNIDDLKPLAKLSKLVSLELIGCPISEIEDYGKSIFGMMPELQILDGCDADGNEISILTNEEEEYDEDEIDESEGEYNEEEDYESDEEELPMKRQGNRNYSESDEEAGAKKPKKHK</sequence>
<dbReference type="PANTHER" id="PTHR11375:SF0">
    <property type="entry name" value="ACIDIC LEUCINE-RICH NUCLEAR PHOSPHOPROTEIN 32 FAMILY MEMBER A"/>
    <property type="match status" value="1"/>
</dbReference>
<name>A0AAU9JLC1_9CILI</name>
<evidence type="ECO:0000313" key="5">
    <source>
        <dbReference type="EMBL" id="CAG9324975.1"/>
    </source>
</evidence>
<evidence type="ECO:0000256" key="1">
    <source>
        <dbReference type="ARBA" id="ARBA00022614"/>
    </source>
</evidence>
<dbReference type="EMBL" id="CAJZBQ010000037">
    <property type="protein sequence ID" value="CAG9324975.1"/>
    <property type="molecule type" value="Genomic_DNA"/>
</dbReference>
<dbReference type="InterPro" id="IPR045081">
    <property type="entry name" value="AN32"/>
</dbReference>
<keyword evidence="1" id="KW-0433">Leucine-rich repeat</keyword>
<dbReference type="Proteomes" id="UP001162131">
    <property type="component" value="Unassembled WGS sequence"/>
</dbReference>
<dbReference type="AlphaFoldDB" id="A0AAU9JLC1"/>
<evidence type="ECO:0000256" key="2">
    <source>
        <dbReference type="ARBA" id="ARBA00022737"/>
    </source>
</evidence>
<evidence type="ECO:0000313" key="6">
    <source>
        <dbReference type="Proteomes" id="UP001162131"/>
    </source>
</evidence>
<reference evidence="5" key="1">
    <citation type="submission" date="2021-09" db="EMBL/GenBank/DDBJ databases">
        <authorList>
            <consortium name="AG Swart"/>
            <person name="Singh M."/>
            <person name="Singh A."/>
            <person name="Seah K."/>
            <person name="Emmerich C."/>
        </authorList>
    </citation>
    <scope>NUCLEOTIDE SEQUENCE</scope>
    <source>
        <strain evidence="5">ATCC30299</strain>
    </source>
</reference>
<feature type="region of interest" description="Disordered" evidence="4">
    <location>
        <begin position="157"/>
        <end position="215"/>
    </location>
</feature>
<dbReference type="InterPro" id="IPR032675">
    <property type="entry name" value="LRR_dom_sf"/>
</dbReference>
<dbReference type="Pfam" id="PF14580">
    <property type="entry name" value="LRR_9"/>
    <property type="match status" value="1"/>
</dbReference>
<evidence type="ECO:0000256" key="3">
    <source>
        <dbReference type="ARBA" id="ARBA00025777"/>
    </source>
</evidence>
<comment type="caution">
    <text evidence="5">The sequence shown here is derived from an EMBL/GenBank/DDBJ whole genome shotgun (WGS) entry which is preliminary data.</text>
</comment>